<feature type="domain" description="CBS" evidence="2">
    <location>
        <begin position="357"/>
        <end position="413"/>
    </location>
</feature>
<evidence type="ECO:0000313" key="3">
    <source>
        <dbReference type="EMBL" id="TCL62772.1"/>
    </source>
</evidence>
<dbReference type="InterPro" id="IPR006669">
    <property type="entry name" value="MgtE_transporter"/>
</dbReference>
<name>A0A4R1RBD9_HYDET</name>
<dbReference type="SUPFAM" id="SSF54631">
    <property type="entry name" value="CBS-domain pair"/>
    <property type="match status" value="1"/>
</dbReference>
<dbReference type="Gene3D" id="3.10.580.10">
    <property type="entry name" value="CBS-domain"/>
    <property type="match status" value="1"/>
</dbReference>
<dbReference type="PANTHER" id="PTHR43773">
    <property type="entry name" value="MAGNESIUM TRANSPORTER MGTE"/>
    <property type="match status" value="1"/>
</dbReference>
<comment type="caution">
    <text evidence="3">The sequence shown here is derived from an EMBL/GenBank/DDBJ whole genome shotgun (WGS) entry which is preliminary data.</text>
</comment>
<dbReference type="Gene3D" id="1.25.60.10">
    <property type="entry name" value="MgtE N-terminal domain-like"/>
    <property type="match status" value="1"/>
</dbReference>
<dbReference type="GO" id="GO:0015095">
    <property type="term" value="F:magnesium ion transmembrane transporter activity"/>
    <property type="evidence" value="ECO:0007669"/>
    <property type="project" value="InterPro"/>
</dbReference>
<dbReference type="InterPro" id="IPR000644">
    <property type="entry name" value="CBS_dom"/>
</dbReference>
<dbReference type="Pfam" id="PF00571">
    <property type="entry name" value="CBS"/>
    <property type="match status" value="2"/>
</dbReference>
<dbReference type="GO" id="GO:0016020">
    <property type="term" value="C:membrane"/>
    <property type="evidence" value="ECO:0007669"/>
    <property type="project" value="InterPro"/>
</dbReference>
<protein>
    <submittedName>
        <fullName evidence="3">Mg2+ transporter MgtE</fullName>
    </submittedName>
</protein>
<dbReference type="PROSITE" id="PS51371">
    <property type="entry name" value="CBS"/>
    <property type="match status" value="2"/>
</dbReference>
<dbReference type="AlphaFoldDB" id="A0A4R1RBD9"/>
<dbReference type="SUPFAM" id="SSF158791">
    <property type="entry name" value="MgtE N-terminal domain-like"/>
    <property type="match status" value="1"/>
</dbReference>
<dbReference type="Proteomes" id="UP000295008">
    <property type="component" value="Unassembled WGS sequence"/>
</dbReference>
<accession>A0A4R1RBD9</accession>
<proteinExistence type="predicted"/>
<feature type="domain" description="CBS" evidence="2">
    <location>
        <begin position="293"/>
        <end position="354"/>
    </location>
</feature>
<evidence type="ECO:0000313" key="4">
    <source>
        <dbReference type="Proteomes" id="UP000295008"/>
    </source>
</evidence>
<sequence length="415" mass="46988">MAVMKSFYLSRLLNSKIHTPDGEFIGVLKELISTNAERPEVVACVVSTRDHELKTLDWRGISLNKEKKAYVVTCAEMIEAQPPEHSIYLKRHILDKQIVDMDGKKVVRVNDIRMAAISSGFYVVAVDVGMEGLMRRLDLARPTQRMLEIFGKSLPSKLILWSNMEPIGPPLDNLRLSTTASKLSTLHPSELADIIEELDVKTGAAIFNSLDHDRAADVLEELESDVQYSILDQLPVGKAADVLEKMPADEVADILDELHEDKAEQLLSEMDQETSEEVRELMEYPENTVGSLMSTDYISFQETMTVEETLAELRRLKPESDTIYYLYVVDDENRLSAILSLRDLVVSQPEVRLEQIMNRKVIYVRDDDPINSLVEIISKYSLLAVPVVDKDAVMLGVVIIDDVVYELLRPKKKRL</sequence>
<dbReference type="PANTHER" id="PTHR43773:SF1">
    <property type="entry name" value="MAGNESIUM TRANSPORTER MGTE"/>
    <property type="match status" value="1"/>
</dbReference>
<dbReference type="InterPro" id="IPR006668">
    <property type="entry name" value="Mg_transptr_MgtE_intracell_dom"/>
</dbReference>
<dbReference type="SMART" id="SM00924">
    <property type="entry name" value="MgtE_N"/>
    <property type="match status" value="1"/>
</dbReference>
<dbReference type="CDD" id="cd04606">
    <property type="entry name" value="CBS_pair_Mg_transporter"/>
    <property type="match status" value="1"/>
</dbReference>
<dbReference type="OrthoDB" id="9790355at2"/>
<dbReference type="InterPro" id="IPR038076">
    <property type="entry name" value="MgtE_N_sf"/>
</dbReference>
<evidence type="ECO:0000259" key="2">
    <source>
        <dbReference type="PROSITE" id="PS51371"/>
    </source>
</evidence>
<organism evidence="3 4">
    <name type="scientific">Hydrogenispora ethanolica</name>
    <dbReference type="NCBI Taxonomy" id="1082276"/>
    <lineage>
        <taxon>Bacteria</taxon>
        <taxon>Bacillati</taxon>
        <taxon>Bacillota</taxon>
        <taxon>Hydrogenispora</taxon>
    </lineage>
</organism>
<dbReference type="EMBL" id="SLUN01000023">
    <property type="protein sequence ID" value="TCL62772.1"/>
    <property type="molecule type" value="Genomic_DNA"/>
</dbReference>
<dbReference type="Pfam" id="PF03448">
    <property type="entry name" value="MgtE_N"/>
    <property type="match status" value="1"/>
</dbReference>
<dbReference type="SMART" id="SM00116">
    <property type="entry name" value="CBS"/>
    <property type="match status" value="2"/>
</dbReference>
<evidence type="ECO:0000256" key="1">
    <source>
        <dbReference type="PROSITE-ProRule" id="PRU00703"/>
    </source>
</evidence>
<reference evidence="3 4" key="1">
    <citation type="submission" date="2019-03" db="EMBL/GenBank/DDBJ databases">
        <title>Genomic Encyclopedia of Type Strains, Phase IV (KMG-IV): sequencing the most valuable type-strain genomes for metagenomic binning, comparative biology and taxonomic classification.</title>
        <authorList>
            <person name="Goeker M."/>
        </authorList>
    </citation>
    <scope>NUCLEOTIDE SEQUENCE [LARGE SCALE GENOMIC DNA]</scope>
    <source>
        <strain evidence="3 4">LX-B</strain>
    </source>
</reference>
<keyword evidence="4" id="KW-1185">Reference proteome</keyword>
<gene>
    <name evidence="3" type="ORF">EDC14_102351</name>
</gene>
<dbReference type="InterPro" id="IPR046342">
    <property type="entry name" value="CBS_dom_sf"/>
</dbReference>
<keyword evidence="1" id="KW-0129">CBS domain</keyword>
<dbReference type="RefSeq" id="WP_132015566.1">
    <property type="nucleotide sequence ID" value="NZ_SLUN01000023.1"/>
</dbReference>